<name>A0A975S0M2_9RHOB</name>
<evidence type="ECO:0000259" key="8">
    <source>
        <dbReference type="Pfam" id="PF00535"/>
    </source>
</evidence>
<dbReference type="SUPFAM" id="SSF53448">
    <property type="entry name" value="Nucleotide-diphospho-sugar transferases"/>
    <property type="match status" value="1"/>
</dbReference>
<dbReference type="GO" id="GO:0005886">
    <property type="term" value="C:plasma membrane"/>
    <property type="evidence" value="ECO:0007669"/>
    <property type="project" value="UniProtKB-SubCell"/>
</dbReference>
<feature type="region of interest" description="Disordered" evidence="6">
    <location>
        <begin position="1"/>
        <end position="33"/>
    </location>
</feature>
<comment type="subcellular location">
    <subcellularLocation>
        <location evidence="1">Cell membrane</location>
    </subcellularLocation>
</comment>
<feature type="transmembrane region" description="Helical" evidence="7">
    <location>
        <begin position="341"/>
        <end position="359"/>
    </location>
</feature>
<dbReference type="AlphaFoldDB" id="A0A975S0M2"/>
<feature type="domain" description="Glycosyltransferase 2-like" evidence="8">
    <location>
        <begin position="45"/>
        <end position="165"/>
    </location>
</feature>
<evidence type="ECO:0000313" key="10">
    <source>
        <dbReference type="Proteomes" id="UP000679352"/>
    </source>
</evidence>
<dbReference type="EMBL" id="CP076361">
    <property type="protein sequence ID" value="QWK89406.1"/>
    <property type="molecule type" value="Genomic_DNA"/>
</dbReference>
<accession>A0A975S0M2</accession>
<dbReference type="Gene3D" id="3.90.550.10">
    <property type="entry name" value="Spore Coat Polysaccharide Biosynthesis Protein SpsA, Chain A"/>
    <property type="match status" value="1"/>
</dbReference>
<evidence type="ECO:0000256" key="3">
    <source>
        <dbReference type="ARBA" id="ARBA00022676"/>
    </source>
</evidence>
<proteinExistence type="predicted"/>
<organism evidence="9 10">
    <name type="scientific">Gemmobacter fulvus</name>
    <dbReference type="NCBI Taxonomy" id="2840474"/>
    <lineage>
        <taxon>Bacteria</taxon>
        <taxon>Pseudomonadati</taxon>
        <taxon>Pseudomonadota</taxon>
        <taxon>Alphaproteobacteria</taxon>
        <taxon>Rhodobacterales</taxon>
        <taxon>Paracoccaceae</taxon>
        <taxon>Gemmobacter</taxon>
    </lineage>
</organism>
<evidence type="ECO:0000256" key="6">
    <source>
        <dbReference type="SAM" id="MobiDB-lite"/>
    </source>
</evidence>
<dbReference type="EC" id="2.4.-.-" evidence="9"/>
<evidence type="ECO:0000256" key="5">
    <source>
        <dbReference type="ARBA" id="ARBA00023136"/>
    </source>
</evidence>
<dbReference type="GO" id="GO:0016757">
    <property type="term" value="F:glycosyltransferase activity"/>
    <property type="evidence" value="ECO:0007669"/>
    <property type="project" value="UniProtKB-KW"/>
</dbReference>
<dbReference type="Proteomes" id="UP000679352">
    <property type="component" value="Chromosome"/>
</dbReference>
<keyword evidence="7" id="KW-1133">Transmembrane helix</keyword>
<protein>
    <submittedName>
        <fullName evidence="9">Glycosyltransferase</fullName>
        <ecNumber evidence="9">2.4.-.-</ecNumber>
    </submittedName>
</protein>
<keyword evidence="10" id="KW-1185">Reference proteome</keyword>
<dbReference type="InterPro" id="IPR001173">
    <property type="entry name" value="Glyco_trans_2-like"/>
</dbReference>
<keyword evidence="3 9" id="KW-0328">Glycosyltransferase</keyword>
<feature type="compositionally biased region" description="Gly residues" evidence="6">
    <location>
        <begin position="1"/>
        <end position="27"/>
    </location>
</feature>
<dbReference type="PANTHER" id="PTHR43646:SF2">
    <property type="entry name" value="GLYCOSYLTRANSFERASE 2-LIKE DOMAIN-CONTAINING PROTEIN"/>
    <property type="match status" value="1"/>
</dbReference>
<keyword evidence="4 9" id="KW-0808">Transferase</keyword>
<evidence type="ECO:0000256" key="4">
    <source>
        <dbReference type="ARBA" id="ARBA00022679"/>
    </source>
</evidence>
<sequence>MADGRGGSGPCRGARAGLGGADPGAGARGAPAETTADRAVTRVDIGVFAHNEAAGIAAMVAQLLAQDLAGLEARILILANGCTDDTVARARAAGQGAIAVVDLPLGGKSRTWNRFVHDLSRSEAEVLIFADADILLPQPDALRQMVAGLQQAPALHVFNSRPVKDIVAQPEGLSVQDRLIAMAGGTLDDWRHAICGQLYAMPAARARAVHLPVGLPVEDGFLRAMVLTDGLTGAEDFSRIDGGTVFHIYASERSIPALIRHQIRIVIGSAINVAVFETIRARPVTERRQMLALAAGHDGWLAGVIRRQLPRWPYGFVPLHFLTKRSGNLLRAPRRLLHPKGLILLLAGFAFDAIVYVGAQIRMARGTGAGHW</sequence>
<dbReference type="KEGG" id="gfu:KM031_11135"/>
<dbReference type="PANTHER" id="PTHR43646">
    <property type="entry name" value="GLYCOSYLTRANSFERASE"/>
    <property type="match status" value="1"/>
</dbReference>
<keyword evidence="7" id="KW-0812">Transmembrane</keyword>
<evidence type="ECO:0000256" key="7">
    <source>
        <dbReference type="SAM" id="Phobius"/>
    </source>
</evidence>
<dbReference type="InterPro" id="IPR029044">
    <property type="entry name" value="Nucleotide-diphossugar_trans"/>
</dbReference>
<evidence type="ECO:0000256" key="2">
    <source>
        <dbReference type="ARBA" id="ARBA00022475"/>
    </source>
</evidence>
<keyword evidence="5 7" id="KW-0472">Membrane</keyword>
<evidence type="ECO:0000313" key="9">
    <source>
        <dbReference type="EMBL" id="QWK89406.1"/>
    </source>
</evidence>
<dbReference type="Pfam" id="PF00535">
    <property type="entry name" value="Glycos_transf_2"/>
    <property type="match status" value="1"/>
</dbReference>
<keyword evidence="2" id="KW-1003">Cell membrane</keyword>
<reference evidence="9" key="1">
    <citation type="submission" date="2021-06" db="EMBL/GenBank/DDBJ databases">
        <title>Direct submission.</title>
        <authorList>
            <person name="Lee C.-S."/>
            <person name="Jin L."/>
        </authorList>
    </citation>
    <scope>NUCLEOTIDE SEQUENCE</scope>
    <source>
        <strain evidence="9">Con5</strain>
    </source>
</reference>
<gene>
    <name evidence="9" type="ORF">KM031_11135</name>
</gene>
<evidence type="ECO:0000256" key="1">
    <source>
        <dbReference type="ARBA" id="ARBA00004236"/>
    </source>
</evidence>